<dbReference type="PANTHER" id="PTHR22916:SF3">
    <property type="entry name" value="UDP-GLCNAC:BETAGAL BETA-1,3-N-ACETYLGLUCOSAMINYLTRANSFERASE-LIKE PROTEIN 1"/>
    <property type="match status" value="1"/>
</dbReference>
<sequence>MNRPPISVCMATYNGSSFLRQQVESVLSQLNLHDELIIADDHSTDDTLFILKSYRDDRIKILPLPESPFRNPIFNFEYAIENAQNEFIYLCDQDDIWLPNKVDTFQNTFLSTNCDMILSDCTIVDENLSVRYESYRSVYQFRPGKLQSFLANPYLGCCMAFKKRVLAKLLPFPKYIPMHDIWIGIICEFFYNVAIIEEPLMLYRRHSKNATPFTASGKSQHSSLKKLTFRLNMARGLLLAYLR</sequence>
<proteinExistence type="predicted"/>
<dbReference type="EMBL" id="SMJU01000022">
    <property type="protein sequence ID" value="TDB58648.1"/>
    <property type="molecule type" value="Genomic_DNA"/>
</dbReference>
<evidence type="ECO:0000313" key="2">
    <source>
        <dbReference type="EMBL" id="TDB58648.1"/>
    </source>
</evidence>
<keyword evidence="2" id="KW-0808">Transferase</keyword>
<dbReference type="AlphaFoldDB" id="A0A4R4JVD3"/>
<dbReference type="Gene3D" id="3.90.550.10">
    <property type="entry name" value="Spore Coat Polysaccharide Biosynthesis Protein SpsA, Chain A"/>
    <property type="match status" value="1"/>
</dbReference>
<dbReference type="PANTHER" id="PTHR22916">
    <property type="entry name" value="GLYCOSYLTRANSFERASE"/>
    <property type="match status" value="1"/>
</dbReference>
<comment type="caution">
    <text evidence="2">The sequence shown here is derived from an EMBL/GenBank/DDBJ whole genome shotgun (WGS) entry which is preliminary data.</text>
</comment>
<dbReference type="CDD" id="cd04196">
    <property type="entry name" value="GT_2_like_d"/>
    <property type="match status" value="1"/>
</dbReference>
<dbReference type="OrthoDB" id="9802649at2"/>
<reference evidence="2 3" key="1">
    <citation type="submission" date="2019-02" db="EMBL/GenBank/DDBJ databases">
        <title>Arundinibacter roseus gen. nov., sp. nov., a new member of the family Cytophagaceae.</title>
        <authorList>
            <person name="Szuroczki S."/>
            <person name="Khayer B."/>
            <person name="Sproer C."/>
            <person name="Toumi M."/>
            <person name="Szabo A."/>
            <person name="Felfoldi T."/>
            <person name="Schumann P."/>
            <person name="Toth E."/>
        </authorList>
    </citation>
    <scope>NUCLEOTIDE SEQUENCE [LARGE SCALE GENOMIC DNA]</scope>
    <source>
        <strain evidence="2 3">DMA-k-7a</strain>
    </source>
</reference>
<organism evidence="2 3">
    <name type="scientific">Arundinibacter roseus</name>
    <dbReference type="NCBI Taxonomy" id="2070510"/>
    <lineage>
        <taxon>Bacteria</taxon>
        <taxon>Pseudomonadati</taxon>
        <taxon>Bacteroidota</taxon>
        <taxon>Cytophagia</taxon>
        <taxon>Cytophagales</taxon>
        <taxon>Spirosomataceae</taxon>
        <taxon>Arundinibacter</taxon>
    </lineage>
</organism>
<accession>A0A4R4JVD3</accession>
<dbReference type="GO" id="GO:0016758">
    <property type="term" value="F:hexosyltransferase activity"/>
    <property type="evidence" value="ECO:0007669"/>
    <property type="project" value="UniProtKB-ARBA"/>
</dbReference>
<dbReference type="Proteomes" id="UP000295706">
    <property type="component" value="Unassembled WGS sequence"/>
</dbReference>
<name>A0A4R4JVD3_9BACT</name>
<dbReference type="SUPFAM" id="SSF53448">
    <property type="entry name" value="Nucleotide-diphospho-sugar transferases"/>
    <property type="match status" value="1"/>
</dbReference>
<evidence type="ECO:0000259" key="1">
    <source>
        <dbReference type="Pfam" id="PF00535"/>
    </source>
</evidence>
<evidence type="ECO:0000313" key="3">
    <source>
        <dbReference type="Proteomes" id="UP000295706"/>
    </source>
</evidence>
<dbReference type="InterPro" id="IPR001173">
    <property type="entry name" value="Glyco_trans_2-like"/>
</dbReference>
<dbReference type="Pfam" id="PF00535">
    <property type="entry name" value="Glycos_transf_2"/>
    <property type="match status" value="1"/>
</dbReference>
<dbReference type="InterPro" id="IPR029044">
    <property type="entry name" value="Nucleotide-diphossugar_trans"/>
</dbReference>
<protein>
    <submittedName>
        <fullName evidence="2">Glycosyltransferase family 2 protein</fullName>
    </submittedName>
</protein>
<keyword evidence="3" id="KW-1185">Reference proteome</keyword>
<feature type="domain" description="Glycosyltransferase 2-like" evidence="1">
    <location>
        <begin position="7"/>
        <end position="169"/>
    </location>
</feature>
<gene>
    <name evidence="2" type="ORF">EZE20_22765</name>
</gene>